<dbReference type="InterPro" id="IPR002932">
    <property type="entry name" value="Glu_synthdom"/>
</dbReference>
<name>A0A0F9BDC3_9ZZZZ</name>
<dbReference type="SUPFAM" id="SSF51395">
    <property type="entry name" value="FMN-linked oxidoreductases"/>
    <property type="match status" value="1"/>
</dbReference>
<evidence type="ECO:0000259" key="2">
    <source>
        <dbReference type="Pfam" id="PF01645"/>
    </source>
</evidence>
<dbReference type="GO" id="GO:0006537">
    <property type="term" value="P:glutamate biosynthetic process"/>
    <property type="evidence" value="ECO:0007669"/>
    <property type="project" value="InterPro"/>
</dbReference>
<reference evidence="3" key="1">
    <citation type="journal article" date="2015" name="Nature">
        <title>Complex archaea that bridge the gap between prokaryotes and eukaryotes.</title>
        <authorList>
            <person name="Spang A."/>
            <person name="Saw J.H."/>
            <person name="Jorgensen S.L."/>
            <person name="Zaremba-Niedzwiedzka K."/>
            <person name="Martijn J."/>
            <person name="Lind A.E."/>
            <person name="van Eijk R."/>
            <person name="Schleper C."/>
            <person name="Guy L."/>
            <person name="Ettema T.J."/>
        </authorList>
    </citation>
    <scope>NUCLEOTIDE SEQUENCE</scope>
</reference>
<comment type="caution">
    <text evidence="3">The sequence shown here is derived from an EMBL/GenBank/DDBJ whole genome shotgun (WGS) entry which is preliminary data.</text>
</comment>
<protein>
    <recommendedName>
        <fullName evidence="2">Glutamate synthase domain-containing protein</fullName>
    </recommendedName>
</protein>
<evidence type="ECO:0000313" key="3">
    <source>
        <dbReference type="EMBL" id="KKL19695.1"/>
    </source>
</evidence>
<sequence>FTKDHVGLPLVYSLPRVADYIRENRLKDRVTLIATGGLRHSGDVAKALALGAEAIYMAGALKIALGCTYIRQCHLGICPYGIATQDPKLRSRIDVDRGAENISSFINALMSELTSIARICGKHNIHDLNKNDMASVNPELSRITGVKPA</sequence>
<dbReference type="Pfam" id="PF01645">
    <property type="entry name" value="Glu_synthase"/>
    <property type="match status" value="1"/>
</dbReference>
<feature type="non-terminal residue" evidence="3">
    <location>
        <position position="1"/>
    </location>
</feature>
<gene>
    <name evidence="3" type="ORF">LCGC14_2462870</name>
</gene>
<accession>A0A0F9BDC3</accession>
<comment type="similarity">
    <text evidence="1">Belongs to the glutamate synthase family.</text>
</comment>
<dbReference type="EMBL" id="LAZR01038385">
    <property type="protein sequence ID" value="KKL19695.1"/>
    <property type="molecule type" value="Genomic_DNA"/>
</dbReference>
<feature type="domain" description="Glutamate synthase" evidence="2">
    <location>
        <begin position="3"/>
        <end position="121"/>
    </location>
</feature>
<dbReference type="PANTHER" id="PTHR43819:SF1">
    <property type="entry name" value="ARCHAEAL-TYPE GLUTAMATE SYNTHASE [NADPH]"/>
    <property type="match status" value="1"/>
</dbReference>
<dbReference type="GO" id="GO:0015930">
    <property type="term" value="F:glutamate synthase activity"/>
    <property type="evidence" value="ECO:0007669"/>
    <property type="project" value="InterPro"/>
</dbReference>
<evidence type="ECO:0000256" key="1">
    <source>
        <dbReference type="ARBA" id="ARBA00009716"/>
    </source>
</evidence>
<dbReference type="Gene3D" id="3.20.20.70">
    <property type="entry name" value="Aldolase class I"/>
    <property type="match status" value="1"/>
</dbReference>
<dbReference type="InterPro" id="IPR013785">
    <property type="entry name" value="Aldolase_TIM"/>
</dbReference>
<dbReference type="PANTHER" id="PTHR43819">
    <property type="entry name" value="ARCHAEAL-TYPE GLUTAMATE SYNTHASE [NADPH]"/>
    <property type="match status" value="1"/>
</dbReference>
<organism evidence="3">
    <name type="scientific">marine sediment metagenome</name>
    <dbReference type="NCBI Taxonomy" id="412755"/>
    <lineage>
        <taxon>unclassified sequences</taxon>
        <taxon>metagenomes</taxon>
        <taxon>ecological metagenomes</taxon>
    </lineage>
</organism>
<dbReference type="AlphaFoldDB" id="A0A0F9BDC3"/>
<proteinExistence type="inferred from homology"/>